<evidence type="ECO:0000256" key="1">
    <source>
        <dbReference type="ARBA" id="ARBA00004477"/>
    </source>
</evidence>
<evidence type="ECO:0000256" key="9">
    <source>
        <dbReference type="ARBA" id="ARBA00022777"/>
    </source>
</evidence>
<dbReference type="SUPFAM" id="SSF55781">
    <property type="entry name" value="GAF domain-like"/>
    <property type="match status" value="1"/>
</dbReference>
<dbReference type="InterPro" id="IPR011006">
    <property type="entry name" value="CheY-like_superfamily"/>
</dbReference>
<feature type="binding site" evidence="20">
    <location>
        <position position="68"/>
    </location>
    <ligand>
        <name>Cu cation</name>
        <dbReference type="ChEBI" id="CHEBI:23378"/>
    </ligand>
</feature>
<dbReference type="InterPro" id="IPR029016">
    <property type="entry name" value="GAF-like_dom_sf"/>
</dbReference>
<evidence type="ECO:0000256" key="14">
    <source>
        <dbReference type="ARBA" id="ARBA00023012"/>
    </source>
</evidence>
<dbReference type="SUPFAM" id="SSF52172">
    <property type="entry name" value="CheY-like"/>
    <property type="match status" value="1"/>
</dbReference>
<dbReference type="Gene3D" id="3.40.50.2300">
    <property type="match status" value="1"/>
</dbReference>
<dbReference type="Pfam" id="PF25487">
    <property type="entry name" value="ETR1_N"/>
    <property type="match status" value="1"/>
</dbReference>
<evidence type="ECO:0000256" key="17">
    <source>
        <dbReference type="ARBA" id="ARBA00023170"/>
    </source>
</evidence>
<dbReference type="GO" id="GO:0046872">
    <property type="term" value="F:metal ion binding"/>
    <property type="evidence" value="ECO:0007669"/>
    <property type="project" value="UniProtKB-UniRule"/>
</dbReference>
<keyword evidence="10 18" id="KW-0256">Endoplasmic reticulum</keyword>
<keyword evidence="5 24" id="KW-0812">Transmembrane</keyword>
<evidence type="ECO:0000256" key="8">
    <source>
        <dbReference type="ARBA" id="ARBA00022745"/>
    </source>
</evidence>
<comment type="subcellular location">
    <subcellularLocation>
        <location evidence="1">Endoplasmic reticulum membrane</location>
        <topology evidence="1">Multi-pass membrane protein</topology>
    </subcellularLocation>
</comment>
<evidence type="ECO:0000256" key="10">
    <source>
        <dbReference type="ARBA" id="ARBA00022824"/>
    </source>
</evidence>
<keyword evidence="14 18" id="KW-0902">Two-component regulatory system</keyword>
<dbReference type="GO" id="GO:0038199">
    <property type="term" value="F:ethylene receptor activity"/>
    <property type="evidence" value="ECO:0007669"/>
    <property type="project" value="UniProtKB-UniRule"/>
</dbReference>
<dbReference type="PIRSF" id="PIRSF026389">
    <property type="entry name" value="Ethyln_sen_HK"/>
    <property type="match status" value="1"/>
</dbReference>
<dbReference type="GO" id="GO:0005524">
    <property type="term" value="F:ATP binding"/>
    <property type="evidence" value="ECO:0007669"/>
    <property type="project" value="UniProtKB-UniRule"/>
</dbReference>
<evidence type="ECO:0000313" key="26">
    <source>
        <dbReference type="EMBL" id="KAG9454575.1"/>
    </source>
</evidence>
<evidence type="ECO:0000256" key="20">
    <source>
        <dbReference type="PIRSR" id="PIRSR026389-2"/>
    </source>
</evidence>
<feature type="transmembrane region" description="Helical" evidence="24">
    <location>
        <begin position="99"/>
        <end position="120"/>
    </location>
</feature>
<feature type="domain" description="Response regulatory" evidence="25">
    <location>
        <begin position="598"/>
        <end position="716"/>
    </location>
</feature>
<dbReference type="PROSITE" id="PS50110">
    <property type="entry name" value="RESPONSE_REGULATORY"/>
    <property type="match status" value="1"/>
</dbReference>
<dbReference type="GO" id="GO:0005789">
    <property type="term" value="C:endoplasmic reticulum membrane"/>
    <property type="evidence" value="ECO:0007669"/>
    <property type="project" value="UniProtKB-SubCell"/>
</dbReference>
<keyword evidence="16 21" id="KW-1015">Disulfide bond</keyword>
<dbReference type="InterPro" id="IPR058544">
    <property type="entry name" value="ETR1_N"/>
</dbReference>
<evidence type="ECO:0000256" key="4">
    <source>
        <dbReference type="ARBA" id="ARBA00022679"/>
    </source>
</evidence>
<dbReference type="SMART" id="SM00065">
    <property type="entry name" value="GAF"/>
    <property type="match status" value="1"/>
</dbReference>
<sequence>MLSSSSCPCDDIGFWSVESILQCQKISDFLIALAYFSIPLELFYFVSCSTIFPFRWILLQFGAFIVLCGLTHFVTVWTYELHSFQVMLSLTVLKFLTALVSFATSITLLTLIPQMLRVMVREGLLRKKTRELNREVGMMKLQEEARLHVRMLTQEIRRSLDRHTILYTTLVELSKVLFLENCAVWMPDDSNSGLTLTHELKQAVGRSRPAFIPRDDPDVKEVIGNAGVRTLGPNSRLLRSGESGPTAAVRMPLLRVSNFKGGTPEFVDAPYALLVLVLPSDGAREWNSHDLELVEVVADQVAVALSHAAVLEDSLHMREKLMEQNLALERARREALMASQARYSFQRVMSREVAMPARSVAAVVSVLQQEKLKLEQRNIVEPMMKLSLLLSTLAADVASVCNSDAGKFELDFHSFSVYSMMKELVSIMKLLCACHQVNFEFEVCEGVPDHVVGDEKRILQLLLHMLRNLLDSGDHSDVFLSVCMGSGSQSGMDKQLLWQRAVSDEFLHLKFEVRSDIKEVSSTSSMQTSRRHDIQGPVLLMCQKLAQLMNGELLASPNLNGVKKMSLIVRLGVRRSQGALNRPKYTQESGLALLQRMSVLLADSDRFSQSIIRKLLEKLGCRLSVVSSWYHCLETLGLNRDEFQLLLIDFHLLEENIHEMSSRIRKLRSGSWLLIVALVSEADKETRDRCLQNGVHGVVSKPVILQEMGEELQRIVHQSGAAHHLPYRD</sequence>
<dbReference type="Gene3D" id="3.30.565.10">
    <property type="entry name" value="Histidine kinase-like ATPase, C-terminal domain"/>
    <property type="match status" value="1"/>
</dbReference>
<dbReference type="Pfam" id="PF01590">
    <property type="entry name" value="GAF"/>
    <property type="match status" value="1"/>
</dbReference>
<protein>
    <recommendedName>
        <fullName evidence="18">Ethylene receptor</fullName>
    </recommendedName>
</protein>
<feature type="disulfide bond" description="Interchain" evidence="21">
    <location>
        <position position="7"/>
    </location>
</feature>
<feature type="modified residue" description="4-aspartylphosphate" evidence="23">
    <location>
        <position position="649"/>
    </location>
</feature>
<keyword evidence="8 18" id="KW-0936">Ethylene signaling pathway</keyword>
<keyword evidence="7 18" id="KW-0547">Nucleotide-binding</keyword>
<comment type="function">
    <text evidence="18">May act early in the ethylene signal transduction pathway, possibly as an ethylene receptor, or as a regulator of the pathway.</text>
</comment>
<comment type="cofactor">
    <cofactor evidence="20">
        <name>Cu cation</name>
        <dbReference type="ChEBI" id="CHEBI:23378"/>
    </cofactor>
    <text evidence="20">Binds 1 copper ion per dimer.</text>
</comment>
<dbReference type="InterPro" id="IPR001789">
    <property type="entry name" value="Sig_transdc_resp-reg_receiver"/>
</dbReference>
<dbReference type="Gene3D" id="3.30.450.40">
    <property type="match status" value="1"/>
</dbReference>
<dbReference type="Pfam" id="PF00072">
    <property type="entry name" value="Response_reg"/>
    <property type="match status" value="1"/>
</dbReference>
<keyword evidence="9 18" id="KW-0418">Kinase</keyword>
<keyword evidence="13 18" id="KW-0186">Copper</keyword>
<evidence type="ECO:0000256" key="22">
    <source>
        <dbReference type="PIRSR" id="PIRSR026389-4"/>
    </source>
</evidence>
<dbReference type="GO" id="GO:0004672">
    <property type="term" value="F:protein kinase activity"/>
    <property type="evidence" value="ECO:0007669"/>
    <property type="project" value="InterPro"/>
</dbReference>
<gene>
    <name evidence="26" type="ORF">H6P81_007479</name>
</gene>
<evidence type="ECO:0000256" key="13">
    <source>
        <dbReference type="ARBA" id="ARBA00023008"/>
    </source>
</evidence>
<dbReference type="InterPro" id="IPR003018">
    <property type="entry name" value="GAF"/>
</dbReference>
<evidence type="ECO:0000256" key="5">
    <source>
        <dbReference type="ARBA" id="ARBA00022692"/>
    </source>
</evidence>
<feature type="binding site" evidence="20">
    <location>
        <position position="72"/>
    </location>
    <ligand>
        <name>Cu cation</name>
        <dbReference type="ChEBI" id="CHEBI:23378"/>
    </ligand>
</feature>
<feature type="disulfide bond" description="Interchain" evidence="21">
    <location>
        <position position="9"/>
    </location>
</feature>
<dbReference type="AlphaFoldDB" id="A0AAV7F0C6"/>
<evidence type="ECO:0000256" key="23">
    <source>
        <dbReference type="PROSITE-ProRule" id="PRU00169"/>
    </source>
</evidence>
<proteinExistence type="inferred from homology"/>
<keyword evidence="4 18" id="KW-0808">Transferase</keyword>
<evidence type="ECO:0000256" key="6">
    <source>
        <dbReference type="ARBA" id="ARBA00022723"/>
    </source>
</evidence>
<dbReference type="Proteomes" id="UP000825729">
    <property type="component" value="Unassembled WGS sequence"/>
</dbReference>
<name>A0AAV7F0C6_ARIFI</name>
<evidence type="ECO:0000256" key="3">
    <source>
        <dbReference type="ARBA" id="ARBA00022553"/>
    </source>
</evidence>
<evidence type="ECO:0000256" key="16">
    <source>
        <dbReference type="ARBA" id="ARBA00023157"/>
    </source>
</evidence>
<keyword evidence="17 18" id="KW-0675">Receptor</keyword>
<evidence type="ECO:0000256" key="24">
    <source>
        <dbReference type="SAM" id="Phobius"/>
    </source>
</evidence>
<organism evidence="26 27">
    <name type="scientific">Aristolochia fimbriata</name>
    <name type="common">White veined hardy Dutchman's pipe vine</name>
    <dbReference type="NCBI Taxonomy" id="158543"/>
    <lineage>
        <taxon>Eukaryota</taxon>
        <taxon>Viridiplantae</taxon>
        <taxon>Streptophyta</taxon>
        <taxon>Embryophyta</taxon>
        <taxon>Tracheophyta</taxon>
        <taxon>Spermatophyta</taxon>
        <taxon>Magnoliopsida</taxon>
        <taxon>Magnoliidae</taxon>
        <taxon>Piperales</taxon>
        <taxon>Aristolochiaceae</taxon>
        <taxon>Aristolochia</taxon>
    </lineage>
</organism>
<dbReference type="EMBL" id="JAINDJ010000003">
    <property type="protein sequence ID" value="KAG9454575.1"/>
    <property type="molecule type" value="Genomic_DNA"/>
</dbReference>
<dbReference type="InterPro" id="IPR036890">
    <property type="entry name" value="HATPase_C_sf"/>
</dbReference>
<evidence type="ECO:0000256" key="11">
    <source>
        <dbReference type="ARBA" id="ARBA00022840"/>
    </source>
</evidence>
<keyword evidence="12 24" id="KW-1133">Transmembrane helix</keyword>
<evidence type="ECO:0000313" key="27">
    <source>
        <dbReference type="Proteomes" id="UP000825729"/>
    </source>
</evidence>
<evidence type="ECO:0000256" key="19">
    <source>
        <dbReference type="PIRSR" id="PIRSR026389-1"/>
    </source>
</evidence>
<dbReference type="PANTHER" id="PTHR24423:SF622">
    <property type="entry name" value="ETHYLENE RECEPTOR"/>
    <property type="match status" value="1"/>
</dbReference>
<dbReference type="GO" id="GO:0051740">
    <property type="term" value="F:ethylene binding"/>
    <property type="evidence" value="ECO:0007669"/>
    <property type="project" value="UniProtKB-UniRule"/>
</dbReference>
<accession>A0AAV7F0C6</accession>
<feature type="transmembrane region" description="Helical" evidence="24">
    <location>
        <begin position="58"/>
        <end position="79"/>
    </location>
</feature>
<feature type="transmembrane region" description="Helical" evidence="24">
    <location>
        <begin position="29"/>
        <end position="46"/>
    </location>
</feature>
<reference evidence="26 27" key="1">
    <citation type="submission" date="2021-07" db="EMBL/GenBank/DDBJ databases">
        <title>The Aristolochia fimbriata genome: insights into angiosperm evolution, floral development and chemical biosynthesis.</title>
        <authorList>
            <person name="Jiao Y."/>
        </authorList>
    </citation>
    <scope>NUCLEOTIDE SEQUENCE [LARGE SCALE GENOMIC DNA]</scope>
    <source>
        <strain evidence="26">IBCAS-2021</strain>
        <tissue evidence="26">Leaf</tissue>
    </source>
</reference>
<evidence type="ECO:0000256" key="15">
    <source>
        <dbReference type="ARBA" id="ARBA00023136"/>
    </source>
</evidence>
<feature type="binding site" evidence="19">
    <location>
        <position position="539"/>
    </location>
    <ligand>
        <name>ADP</name>
        <dbReference type="ChEBI" id="CHEBI:456216"/>
    </ligand>
</feature>
<keyword evidence="6 18" id="KW-0479">Metal-binding</keyword>
<keyword evidence="11 18" id="KW-0067">ATP-binding</keyword>
<feature type="cross-link" description="Glycyl lysine isopeptide (Lys-Gly) (interchain with G-Cter in ubiquitin)" evidence="22">
    <location>
        <position position="701"/>
    </location>
</feature>
<dbReference type="SUPFAM" id="SSF55874">
    <property type="entry name" value="ATPase domain of HSP90 chaperone/DNA topoisomerase II/histidine kinase"/>
    <property type="match status" value="1"/>
</dbReference>
<evidence type="ECO:0000256" key="12">
    <source>
        <dbReference type="ARBA" id="ARBA00022989"/>
    </source>
</evidence>
<keyword evidence="15 18" id="KW-0472">Membrane</keyword>
<evidence type="ECO:0000259" key="25">
    <source>
        <dbReference type="PROSITE" id="PS50110"/>
    </source>
</evidence>
<keyword evidence="3 23" id="KW-0597">Phosphoprotein</keyword>
<evidence type="ECO:0000256" key="2">
    <source>
        <dbReference type="ARBA" id="ARBA00009842"/>
    </source>
</evidence>
<evidence type="ECO:0000256" key="18">
    <source>
        <dbReference type="PIRNR" id="PIRNR026389"/>
    </source>
</evidence>
<comment type="similarity">
    <text evidence="2 18">Belongs to the ethylene receptor family.</text>
</comment>
<dbReference type="SMART" id="SM00448">
    <property type="entry name" value="REC"/>
    <property type="match status" value="1"/>
</dbReference>
<dbReference type="PANTHER" id="PTHR24423">
    <property type="entry name" value="TWO-COMPONENT SENSOR HISTIDINE KINASE"/>
    <property type="match status" value="1"/>
</dbReference>
<keyword evidence="27" id="KW-1185">Reference proteome</keyword>
<evidence type="ECO:0000256" key="7">
    <source>
        <dbReference type="ARBA" id="ARBA00022741"/>
    </source>
</evidence>
<comment type="caution">
    <text evidence="26">The sequence shown here is derived from an EMBL/GenBank/DDBJ whole genome shotgun (WGS) entry which is preliminary data.</text>
</comment>
<evidence type="ECO:0000256" key="21">
    <source>
        <dbReference type="PIRSR" id="PIRSR026389-3"/>
    </source>
</evidence>
<dbReference type="InterPro" id="IPR014525">
    <property type="entry name" value="ETR"/>
</dbReference>